<organism evidence="2 3">
    <name type="scientific">Nitrososphaera viennensis EN76</name>
    <dbReference type="NCBI Taxonomy" id="926571"/>
    <lineage>
        <taxon>Archaea</taxon>
        <taxon>Nitrososphaerota</taxon>
        <taxon>Nitrososphaeria</taxon>
        <taxon>Nitrososphaerales</taxon>
        <taxon>Nitrososphaeraceae</taxon>
        <taxon>Nitrososphaera</taxon>
    </lineage>
</organism>
<sequence>MFNEIILDAIRNREAKLAGIRDVNYDRIMAQAGSRWVNYAPRPAKCESAGIDSSWNKRGFQGLDLYAIAAVAVTSANRQVAREWESSITGVARAEKLDVRAMAMEARMARKAVEDPGVDITCVDGSIVARARGSLDAASVLRQYGESVFIAKTSNSRLQFEDLDSQAGDIYYYGHLDKKAGFSVPQRARFSAGDVYEIYARLKDYTPVVRIEIDSASWGVGIDEVKPMLDMLSYHSVAGYPYCLKLAHKTCKISNEDIDRLASIYSLQNEQGARDALNE</sequence>
<reference evidence="2 3" key="1">
    <citation type="journal article" date="2014" name="Int. J. Syst. Evol. Microbiol.">
        <title>Nitrososphaera viennensis gen. nov., sp. nov., an aerobic and mesophilic, ammonia-oxidizing archaeon from soil and a member of the archaeal phylum Thaumarchaeota.</title>
        <authorList>
            <person name="Stieglmeier M."/>
            <person name="Klingl A."/>
            <person name="Alves R.J."/>
            <person name="Rittmann S.K."/>
            <person name="Melcher M."/>
            <person name="Leisch N."/>
            <person name="Schleper C."/>
        </authorList>
    </citation>
    <scope>NUCLEOTIDE SEQUENCE [LARGE SCALE GENOMIC DNA]</scope>
    <source>
        <strain evidence="2">EN76</strain>
    </source>
</reference>
<evidence type="ECO:0000313" key="3">
    <source>
        <dbReference type="Proteomes" id="UP000027093"/>
    </source>
</evidence>
<keyword evidence="3" id="KW-1185">Reference proteome</keyword>
<dbReference type="InterPro" id="IPR018977">
    <property type="entry name" value="NurA_domain"/>
</dbReference>
<dbReference type="RefSeq" id="WP_075054829.1">
    <property type="nucleotide sequence ID" value="NZ_CP007536.1"/>
</dbReference>
<dbReference type="AlphaFoldDB" id="A0A060HH89"/>
<dbReference type="Pfam" id="PF09376">
    <property type="entry name" value="NurA"/>
    <property type="match status" value="1"/>
</dbReference>
<evidence type="ECO:0000259" key="1">
    <source>
        <dbReference type="SMART" id="SM00933"/>
    </source>
</evidence>
<feature type="domain" description="NurA" evidence="1">
    <location>
        <begin position="46"/>
        <end position="253"/>
    </location>
</feature>
<gene>
    <name evidence="2" type="ORF">NVIE_016840</name>
</gene>
<dbReference type="HOGENOM" id="CLU_999719_0_0_2"/>
<accession>A0A060HH89</accession>
<evidence type="ECO:0000313" key="2">
    <source>
        <dbReference type="EMBL" id="AIC15939.1"/>
    </source>
</evidence>
<dbReference type="STRING" id="926571.NVIE_016840"/>
<dbReference type="KEGG" id="nvn:NVIE_016840"/>
<dbReference type="EMBL" id="CP007536">
    <property type="protein sequence ID" value="AIC15939.1"/>
    <property type="molecule type" value="Genomic_DNA"/>
</dbReference>
<dbReference type="SMART" id="SM00933">
    <property type="entry name" value="NurA"/>
    <property type="match status" value="1"/>
</dbReference>
<name>A0A060HH89_9ARCH</name>
<protein>
    <recommendedName>
        <fullName evidence="1">NurA domain-containing protein</fullName>
    </recommendedName>
</protein>
<dbReference type="Proteomes" id="UP000027093">
    <property type="component" value="Chromosome"/>
</dbReference>
<dbReference type="OrthoDB" id="33831at2157"/>
<dbReference type="GeneID" id="74946952"/>
<proteinExistence type="predicted"/>